<sequence>MPSKTGINNQNLKYQNRGLILQLIATGNEISRIELSKQSGLTKMSVTNIISEFIDRHLVRETGSDRAVTPGRTPIYLDISPDAPKVIGVLINRDSCSAVLCDLKLNMLALKTAEISHCDSSRLLDILFGLVDKVKEKTSDPIAGIGIASLGPVDTVNGIILNPTNFYGINNIPIVRIFEKCYGVPTYLDNNYDCAALAERFYGIGRSYEDFIFLGVTNGIGSGIISGGQLYHNAAGYGSELGHTSIDYNGNLCACGNRGCLETYASASIIQRQLREATKQYLTFREFCTDPSHPAIAPILSDMTDKISSALINAVNLLNPQAIILGHEAVYLPDENVAQMEKTINEIKLAKDHPIPVLRSHFGDNAQLLGSTCCVLNGVFRGSSRVGELFFG</sequence>
<dbReference type="InterPro" id="IPR043129">
    <property type="entry name" value="ATPase_NBD"/>
</dbReference>
<dbReference type="Gene3D" id="1.10.10.10">
    <property type="entry name" value="Winged helix-like DNA-binding domain superfamily/Winged helix DNA-binding domain"/>
    <property type="match status" value="1"/>
</dbReference>
<dbReference type="PANTHER" id="PTHR18964">
    <property type="entry name" value="ROK (REPRESSOR, ORF, KINASE) FAMILY"/>
    <property type="match status" value="1"/>
</dbReference>
<evidence type="ECO:0000256" key="1">
    <source>
        <dbReference type="ARBA" id="ARBA00002486"/>
    </source>
</evidence>
<keyword evidence="3" id="KW-0859">Xylose metabolism</keyword>
<dbReference type="InterPro" id="IPR000600">
    <property type="entry name" value="ROK"/>
</dbReference>
<keyword evidence="5" id="KW-1185">Reference proteome</keyword>
<dbReference type="AlphaFoldDB" id="A0A949K2A4"/>
<dbReference type="GO" id="GO:0042732">
    <property type="term" value="P:D-xylose metabolic process"/>
    <property type="evidence" value="ECO:0007669"/>
    <property type="project" value="UniProtKB-KW"/>
</dbReference>
<evidence type="ECO:0000313" key="4">
    <source>
        <dbReference type="EMBL" id="MBU9737395.1"/>
    </source>
</evidence>
<evidence type="ECO:0000256" key="3">
    <source>
        <dbReference type="ARBA" id="ARBA00022629"/>
    </source>
</evidence>
<gene>
    <name evidence="4" type="ORF">KTH89_12665</name>
</gene>
<proteinExistence type="inferred from homology"/>
<comment type="similarity">
    <text evidence="2">Belongs to the ROK (NagC/XylR) family.</text>
</comment>
<dbReference type="InterPro" id="IPR036390">
    <property type="entry name" value="WH_DNA-bd_sf"/>
</dbReference>
<dbReference type="CDD" id="cd24059">
    <property type="entry name" value="ASKHA_NBD_ROK_TM1224-like"/>
    <property type="match status" value="1"/>
</dbReference>
<comment type="function">
    <text evidence="1">Transcriptional repressor of xylose-utilizing enzymes.</text>
</comment>
<dbReference type="InterPro" id="IPR036388">
    <property type="entry name" value="WH-like_DNA-bd_sf"/>
</dbReference>
<organism evidence="4 5">
    <name type="scientific">Diplocloster agilis</name>
    <dbReference type="NCBI Taxonomy" id="2850323"/>
    <lineage>
        <taxon>Bacteria</taxon>
        <taxon>Bacillati</taxon>
        <taxon>Bacillota</taxon>
        <taxon>Clostridia</taxon>
        <taxon>Lachnospirales</taxon>
        <taxon>Lachnospiraceae</taxon>
        <taxon>Diplocloster</taxon>
    </lineage>
</organism>
<dbReference type="RefSeq" id="WP_238721961.1">
    <property type="nucleotide sequence ID" value="NZ_JAHQCW010000020.1"/>
</dbReference>
<dbReference type="SUPFAM" id="SSF53067">
    <property type="entry name" value="Actin-like ATPase domain"/>
    <property type="match status" value="1"/>
</dbReference>
<reference evidence="4" key="1">
    <citation type="submission" date="2021-06" db="EMBL/GenBank/DDBJ databases">
        <title>Description of novel taxa of the family Lachnospiraceae.</title>
        <authorList>
            <person name="Chaplin A.V."/>
            <person name="Sokolova S.R."/>
            <person name="Pikina A.P."/>
            <person name="Korzhanova M."/>
            <person name="Belova V."/>
            <person name="Korostin D."/>
            <person name="Efimov B.A."/>
        </authorList>
    </citation>
    <scope>NUCLEOTIDE SEQUENCE</scope>
    <source>
        <strain evidence="4">ASD5720</strain>
    </source>
</reference>
<dbReference type="SUPFAM" id="SSF46785">
    <property type="entry name" value="Winged helix' DNA-binding domain"/>
    <property type="match status" value="1"/>
</dbReference>
<dbReference type="Pfam" id="PF00480">
    <property type="entry name" value="ROK"/>
    <property type="match status" value="1"/>
</dbReference>
<protein>
    <submittedName>
        <fullName evidence="4">ROK family protein</fullName>
    </submittedName>
</protein>
<dbReference type="Proteomes" id="UP000712157">
    <property type="component" value="Unassembled WGS sequence"/>
</dbReference>
<dbReference type="EMBL" id="JAHQCW010000020">
    <property type="protein sequence ID" value="MBU9737395.1"/>
    <property type="molecule type" value="Genomic_DNA"/>
</dbReference>
<dbReference type="PANTHER" id="PTHR18964:SF149">
    <property type="entry name" value="BIFUNCTIONAL UDP-N-ACETYLGLUCOSAMINE 2-EPIMERASE_N-ACETYLMANNOSAMINE KINASE"/>
    <property type="match status" value="1"/>
</dbReference>
<evidence type="ECO:0000313" key="5">
    <source>
        <dbReference type="Proteomes" id="UP000712157"/>
    </source>
</evidence>
<accession>A0A949K2A4</accession>
<evidence type="ECO:0000256" key="2">
    <source>
        <dbReference type="ARBA" id="ARBA00006479"/>
    </source>
</evidence>
<comment type="caution">
    <text evidence="4">The sequence shown here is derived from an EMBL/GenBank/DDBJ whole genome shotgun (WGS) entry which is preliminary data.</text>
</comment>
<dbReference type="Gene3D" id="3.30.420.40">
    <property type="match status" value="2"/>
</dbReference>
<name>A0A949K2A4_9FIRM</name>
<keyword evidence="3" id="KW-0119">Carbohydrate metabolism</keyword>